<dbReference type="OrthoDB" id="175993at2"/>
<dbReference type="InterPro" id="IPR008979">
    <property type="entry name" value="Galactose-bd-like_sf"/>
</dbReference>
<dbReference type="Pfam" id="PF16335">
    <property type="entry name" value="GtaA_6_Hairpin"/>
    <property type="match status" value="1"/>
</dbReference>
<dbReference type="InterPro" id="IPR008928">
    <property type="entry name" value="6-hairpin_glycosidase_sf"/>
</dbReference>
<evidence type="ECO:0000259" key="1">
    <source>
        <dbReference type="Pfam" id="PF16334"/>
    </source>
</evidence>
<organism evidence="4 5">
    <name type="scientific">Mucilaginibacter limnophilus</name>
    <dbReference type="NCBI Taxonomy" id="1932778"/>
    <lineage>
        <taxon>Bacteria</taxon>
        <taxon>Pseudomonadati</taxon>
        <taxon>Bacteroidota</taxon>
        <taxon>Sphingobacteriia</taxon>
        <taxon>Sphingobacteriales</taxon>
        <taxon>Sphingobacteriaceae</taxon>
        <taxon>Mucilaginibacter</taxon>
    </lineage>
</organism>
<name>A0A3S2V628_9SPHI</name>
<evidence type="ECO:0000259" key="2">
    <source>
        <dbReference type="Pfam" id="PF16335"/>
    </source>
</evidence>
<dbReference type="InterPro" id="IPR032514">
    <property type="entry name" value="GtaA_central"/>
</dbReference>
<dbReference type="EMBL" id="SACK01000011">
    <property type="protein sequence ID" value="RVT97374.1"/>
    <property type="molecule type" value="Genomic_DNA"/>
</dbReference>
<dbReference type="GO" id="GO:0005975">
    <property type="term" value="P:carbohydrate metabolic process"/>
    <property type="evidence" value="ECO:0007669"/>
    <property type="project" value="InterPro"/>
</dbReference>
<keyword evidence="5" id="KW-1185">Reference proteome</keyword>
<evidence type="ECO:0000313" key="5">
    <source>
        <dbReference type="Proteomes" id="UP000282759"/>
    </source>
</evidence>
<feature type="domain" description="Glutaminase A central" evidence="2">
    <location>
        <begin position="466"/>
        <end position="803"/>
    </location>
</feature>
<dbReference type="Proteomes" id="UP000282759">
    <property type="component" value="Unassembled WGS sequence"/>
</dbReference>
<feature type="domain" description="Glutaminase A N-terminal" evidence="3">
    <location>
        <begin position="238"/>
        <end position="460"/>
    </location>
</feature>
<dbReference type="PANTHER" id="PTHR31987:SF1">
    <property type="entry name" value="GLUTAMINASE A"/>
    <property type="match status" value="1"/>
</dbReference>
<sequence length="811" mass="90557">MLVCAIFIPFSLSAQQRKAPSYPLITNNTYFSVWSNSDKLAESTTTHWTGAEQSLIGLINVDGTNYRFLGKEPEQYRTILPTSEEKDYVVKYTFTKPNGNWTGVEFPATDWEEGSSPIGDGKEDKLKWTSRDIWIRRAFTVAQAEAINKLLLKLTWDDDIEVSLNGEPVFAKKGVSKGYEFIPVDKSKLKGGENILAMHIVNTGGGARADIGLVDHEKPALNKQLQMADQKNVTINATQTIYSFKCGKVDLDVTFTSPLLLSDLNLLSRPVSYITYNVKANDGKTHKVKVFFSASTNLAVNQSKQPVTASKYVTANLSILKAGTNEQPVLQKAGDDVRIDWGYMYVAAPKSIAVSQFITNGKDAVEAFCNGEKTSTVTKGTQLALNTVIPFEQVGAAAVSKFIEVGYDDIYSVQYFNQNLRPWWNTSGKETIEGQLSKAADEYSSVLQKCVSFNKNMYTDAFKSGGKSYAELCVLAYRQGIAAHTLVKSPQGEVLWFSKENFSGGFVNTVDVTYPSAPLYLIYNPILMQGMLNGIFYFSESGKFKDNFAAHDLGTYPHANGQTYGEGMPVEESGNMIILTAAICKAQGNPAYAKKHWKTLSTWVNYLTEEGFDPKNQLCTDDFAGHLARNANLSVKAIVGIGCYAQLADAMGQKATAVKYRAIANDMVSKWMKLAGDKDHYTLTFENPGSWSQKYNLIWDKVLRLNLFPQSVYDTETKYYLTKQNEYGLPLDSRKSYTKSDWIMWTATFAPTREQFDTLVEPVYKYALETQSRVPLSDWHETTNGKQVGFQARSVVGGYFMKLLYDKIRKE</sequence>
<dbReference type="PANTHER" id="PTHR31987">
    <property type="entry name" value="GLUTAMINASE A-RELATED"/>
    <property type="match status" value="1"/>
</dbReference>
<proteinExistence type="predicted"/>
<dbReference type="InterPro" id="IPR032515">
    <property type="entry name" value="DUF4964"/>
</dbReference>
<dbReference type="Pfam" id="PF16334">
    <property type="entry name" value="DUF4964"/>
    <property type="match status" value="1"/>
</dbReference>
<comment type="caution">
    <text evidence="4">The sequence shown here is derived from an EMBL/GenBank/DDBJ whole genome shotgun (WGS) entry which is preliminary data.</text>
</comment>
<dbReference type="SUPFAM" id="SSF48208">
    <property type="entry name" value="Six-hairpin glycosidases"/>
    <property type="match status" value="1"/>
</dbReference>
<dbReference type="Gene3D" id="2.60.120.260">
    <property type="entry name" value="Galactose-binding domain-like"/>
    <property type="match status" value="1"/>
</dbReference>
<dbReference type="InterPro" id="IPR033433">
    <property type="entry name" value="GtaA_N"/>
</dbReference>
<dbReference type="AlphaFoldDB" id="A0A3S2V628"/>
<dbReference type="RefSeq" id="WP_127707906.1">
    <property type="nucleotide sequence ID" value="NZ_SACK01000011.1"/>
</dbReference>
<evidence type="ECO:0000259" key="3">
    <source>
        <dbReference type="Pfam" id="PF17168"/>
    </source>
</evidence>
<accession>A0A3S2V628</accession>
<gene>
    <name evidence="4" type="ORF">EOD41_18820</name>
</gene>
<dbReference type="Pfam" id="PF17168">
    <property type="entry name" value="DUF5127"/>
    <property type="match status" value="1"/>
</dbReference>
<dbReference type="SUPFAM" id="SSF49785">
    <property type="entry name" value="Galactose-binding domain-like"/>
    <property type="match status" value="1"/>
</dbReference>
<dbReference type="InterPro" id="IPR052743">
    <property type="entry name" value="Glutaminase_GtaA"/>
</dbReference>
<feature type="domain" description="DUF4964" evidence="1">
    <location>
        <begin position="16"/>
        <end position="81"/>
    </location>
</feature>
<protein>
    <submittedName>
        <fullName evidence="4">DUF4965 domain-containing protein</fullName>
    </submittedName>
</protein>
<evidence type="ECO:0000313" key="4">
    <source>
        <dbReference type="EMBL" id="RVT97374.1"/>
    </source>
</evidence>
<reference evidence="4 5" key="1">
    <citation type="submission" date="2019-01" db="EMBL/GenBank/DDBJ databases">
        <authorList>
            <person name="Chen W.-M."/>
        </authorList>
    </citation>
    <scope>NUCLEOTIDE SEQUENCE [LARGE SCALE GENOMIC DNA]</scope>
    <source>
        <strain evidence="4 5">YBJ-36</strain>
    </source>
</reference>